<feature type="region of interest" description="Disordered" evidence="1">
    <location>
        <begin position="437"/>
        <end position="461"/>
    </location>
</feature>
<dbReference type="EMBL" id="KB454501">
    <property type="protein sequence ID" value="EME30226.1"/>
    <property type="molecule type" value="Genomic_DNA"/>
</dbReference>
<dbReference type="Pfam" id="PF01417">
    <property type="entry name" value="ENTH"/>
    <property type="match status" value="1"/>
</dbReference>
<dbReference type="OrthoDB" id="4033880at2759"/>
<dbReference type="KEGG" id="gsl:Gasu_23810"/>
<dbReference type="InterPro" id="IPR013809">
    <property type="entry name" value="ENTH"/>
</dbReference>
<dbReference type="PROSITE" id="PS50942">
    <property type="entry name" value="ENTH"/>
    <property type="match status" value="1"/>
</dbReference>
<dbReference type="FunFam" id="1.25.40.90:FF:000006">
    <property type="entry name" value="Clathrin interactor 1"/>
    <property type="match status" value="1"/>
</dbReference>
<dbReference type="InterPro" id="IPR008942">
    <property type="entry name" value="ENTH_VHS"/>
</dbReference>
<dbReference type="PANTHER" id="PTHR12276:SF45">
    <property type="entry name" value="CLATHRIN INTERACTOR 1"/>
    <property type="match status" value="1"/>
</dbReference>
<evidence type="ECO:0000313" key="3">
    <source>
        <dbReference type="EMBL" id="EME30226.1"/>
    </source>
</evidence>
<dbReference type="STRING" id="130081.M2W3E6"/>
<organism evidence="3 4">
    <name type="scientific">Galdieria sulphuraria</name>
    <name type="common">Red alga</name>
    <dbReference type="NCBI Taxonomy" id="130081"/>
    <lineage>
        <taxon>Eukaryota</taxon>
        <taxon>Rhodophyta</taxon>
        <taxon>Bangiophyceae</taxon>
        <taxon>Galdieriales</taxon>
        <taxon>Galdieriaceae</taxon>
        <taxon>Galdieria</taxon>
    </lineage>
</organism>
<keyword evidence="4" id="KW-1185">Reference proteome</keyword>
<name>M2W3E6_GALSU</name>
<dbReference type="GO" id="GO:0006897">
    <property type="term" value="P:endocytosis"/>
    <property type="evidence" value="ECO:0007669"/>
    <property type="project" value="TreeGrafter"/>
</dbReference>
<evidence type="ECO:0000256" key="1">
    <source>
        <dbReference type="SAM" id="MobiDB-lite"/>
    </source>
</evidence>
<feature type="region of interest" description="Disordered" evidence="1">
    <location>
        <begin position="256"/>
        <end position="402"/>
    </location>
</feature>
<sequence length="505" mass="56247">MDNLSQRLKNVDWNNLKRHALKVRGEAASKLKDFCMTDVENKVRAATSNKSWGASTSDLFEISQSTFNNEEYPLIMAIVWQRLNDHGRNWRHVYKALELLRYLLMHGSSRVMDEVQDALYHIRSLQDFRYIDPVTHKDEGANVRIKAKQVIDLVSDERVLQEERQKSKELYLKVANSGGASRFGGISSNDLYTGYNRDYVAGSEVAAGGRYNNTYEYFEAAKEPVAARSEYEWRASVSEEEGTGREPFTYELSNAEHVHSRSSTLPGAVRLGPGSNTSSETQSRAANVVSPARKTKEPQSDVSDLISWDENEPVSKTSKERAVDSDEMINWDSEFNPRLHETHSSSTDKKKSPMDWLLESASGSPTTGRSNTSSFASSQGRVSGFAKVDESKSRTGLTGFETLPSTLQNENTRIDTNERLVSAESWEQGFSTMKGLSNKKPMYGSENLTSSRTNNINSDSKTTVTAASASLDPFGSLVNDFMSTKLGQANHMKDSAKAPNQSNAE</sequence>
<protein>
    <submittedName>
        <fullName evidence="3">Epsin</fullName>
    </submittedName>
</protein>
<dbReference type="PANTHER" id="PTHR12276">
    <property type="entry name" value="EPSIN/ENT-RELATED"/>
    <property type="match status" value="1"/>
</dbReference>
<proteinExistence type="predicted"/>
<feature type="compositionally biased region" description="Basic and acidic residues" evidence="1">
    <location>
        <begin position="335"/>
        <end position="353"/>
    </location>
</feature>
<evidence type="ECO:0000313" key="4">
    <source>
        <dbReference type="Proteomes" id="UP000030680"/>
    </source>
</evidence>
<dbReference type="SMART" id="SM00273">
    <property type="entry name" value="ENTH"/>
    <property type="match status" value="1"/>
</dbReference>
<dbReference type="CDD" id="cd03571">
    <property type="entry name" value="ENTH"/>
    <property type="match status" value="1"/>
</dbReference>
<dbReference type="SUPFAM" id="SSF48464">
    <property type="entry name" value="ENTH/VHS domain"/>
    <property type="match status" value="1"/>
</dbReference>
<feature type="compositionally biased region" description="Polar residues" evidence="1">
    <location>
        <begin position="361"/>
        <end position="381"/>
    </location>
</feature>
<dbReference type="GO" id="GO:0005768">
    <property type="term" value="C:endosome"/>
    <property type="evidence" value="ECO:0007669"/>
    <property type="project" value="TreeGrafter"/>
</dbReference>
<feature type="domain" description="ENTH" evidence="2">
    <location>
        <begin position="31"/>
        <end position="164"/>
    </location>
</feature>
<accession>M2W3E6</accession>
<dbReference type="GeneID" id="17088971"/>
<dbReference type="Gene3D" id="1.25.40.90">
    <property type="match status" value="1"/>
</dbReference>
<dbReference type="GO" id="GO:0005543">
    <property type="term" value="F:phospholipid binding"/>
    <property type="evidence" value="ECO:0007669"/>
    <property type="project" value="TreeGrafter"/>
</dbReference>
<gene>
    <name evidence="3" type="ORF">Gasu_23810</name>
</gene>
<dbReference type="Proteomes" id="UP000030680">
    <property type="component" value="Unassembled WGS sequence"/>
</dbReference>
<dbReference type="RefSeq" id="XP_005706746.1">
    <property type="nucleotide sequence ID" value="XM_005706689.1"/>
</dbReference>
<feature type="compositionally biased region" description="Polar residues" evidence="1">
    <location>
        <begin position="274"/>
        <end position="285"/>
    </location>
</feature>
<evidence type="ECO:0000259" key="2">
    <source>
        <dbReference type="PROSITE" id="PS50942"/>
    </source>
</evidence>
<dbReference type="eggNOG" id="KOG2056">
    <property type="taxonomic scope" value="Eukaryota"/>
</dbReference>
<feature type="compositionally biased region" description="Polar residues" evidence="1">
    <location>
        <begin position="446"/>
        <end position="461"/>
    </location>
</feature>
<dbReference type="GO" id="GO:0030125">
    <property type="term" value="C:clathrin vesicle coat"/>
    <property type="evidence" value="ECO:0007669"/>
    <property type="project" value="TreeGrafter"/>
</dbReference>
<dbReference type="GO" id="GO:0030276">
    <property type="term" value="F:clathrin binding"/>
    <property type="evidence" value="ECO:0007669"/>
    <property type="project" value="TreeGrafter"/>
</dbReference>
<dbReference type="GO" id="GO:0005886">
    <property type="term" value="C:plasma membrane"/>
    <property type="evidence" value="ECO:0007669"/>
    <property type="project" value="TreeGrafter"/>
</dbReference>
<dbReference type="Gramene" id="EME30226">
    <property type="protein sequence ID" value="EME30226"/>
    <property type="gene ID" value="Gasu_23810"/>
</dbReference>
<reference evidence="4" key="1">
    <citation type="journal article" date="2013" name="Science">
        <title>Gene transfer from bacteria and archaea facilitated evolution of an extremophilic eukaryote.</title>
        <authorList>
            <person name="Schonknecht G."/>
            <person name="Chen W.H."/>
            <person name="Ternes C.M."/>
            <person name="Barbier G.G."/>
            <person name="Shrestha R.P."/>
            <person name="Stanke M."/>
            <person name="Brautigam A."/>
            <person name="Baker B.J."/>
            <person name="Banfield J.F."/>
            <person name="Garavito R.M."/>
            <person name="Carr K."/>
            <person name="Wilkerson C."/>
            <person name="Rensing S.A."/>
            <person name="Gagneul D."/>
            <person name="Dickenson N.E."/>
            <person name="Oesterhelt C."/>
            <person name="Lercher M.J."/>
            <person name="Weber A.P."/>
        </authorList>
    </citation>
    <scope>NUCLEOTIDE SEQUENCE [LARGE SCALE GENOMIC DNA]</scope>
    <source>
        <strain evidence="4">074W</strain>
    </source>
</reference>
<dbReference type="AlphaFoldDB" id="M2W3E6"/>